<evidence type="ECO:0008006" key="3">
    <source>
        <dbReference type="Google" id="ProtNLM"/>
    </source>
</evidence>
<accession>A0ABV9I264</accession>
<dbReference type="EMBL" id="JBHSFV010000010">
    <property type="protein sequence ID" value="MFC4635330.1"/>
    <property type="molecule type" value="Genomic_DNA"/>
</dbReference>
<dbReference type="Proteomes" id="UP001596043">
    <property type="component" value="Unassembled WGS sequence"/>
</dbReference>
<evidence type="ECO:0000313" key="2">
    <source>
        <dbReference type="Proteomes" id="UP001596043"/>
    </source>
</evidence>
<dbReference type="RefSeq" id="WP_379980446.1">
    <property type="nucleotide sequence ID" value="NZ_JBHSFV010000010.1"/>
</dbReference>
<evidence type="ECO:0000313" key="1">
    <source>
        <dbReference type="EMBL" id="MFC4635330.1"/>
    </source>
</evidence>
<name>A0ABV9I264_9FLAO</name>
<reference evidence="2" key="1">
    <citation type="journal article" date="2019" name="Int. J. Syst. Evol. Microbiol.">
        <title>The Global Catalogue of Microorganisms (GCM) 10K type strain sequencing project: providing services to taxonomists for standard genome sequencing and annotation.</title>
        <authorList>
            <consortium name="The Broad Institute Genomics Platform"/>
            <consortium name="The Broad Institute Genome Sequencing Center for Infectious Disease"/>
            <person name="Wu L."/>
            <person name="Ma J."/>
        </authorList>
    </citation>
    <scope>NUCLEOTIDE SEQUENCE [LARGE SCALE GENOMIC DNA]</scope>
    <source>
        <strain evidence="2">YJ-61-S</strain>
    </source>
</reference>
<organism evidence="1 2">
    <name type="scientific">Dokdonia ponticola</name>
    <dbReference type="NCBI Taxonomy" id="2041041"/>
    <lineage>
        <taxon>Bacteria</taxon>
        <taxon>Pseudomonadati</taxon>
        <taxon>Bacteroidota</taxon>
        <taxon>Flavobacteriia</taxon>
        <taxon>Flavobacteriales</taxon>
        <taxon>Flavobacteriaceae</taxon>
        <taxon>Dokdonia</taxon>
    </lineage>
</organism>
<protein>
    <recommendedName>
        <fullName evidence="3">Outer membrane lipoprotein-sorting protein</fullName>
    </recommendedName>
</protein>
<gene>
    <name evidence="1" type="ORF">ACFO3O_15580</name>
</gene>
<keyword evidence="2" id="KW-1185">Reference proteome</keyword>
<dbReference type="Pfam" id="PF11306">
    <property type="entry name" value="DUF3108"/>
    <property type="match status" value="1"/>
</dbReference>
<proteinExistence type="predicted"/>
<sequence>MSKIVLLSLCYLLGISTVKSQNSLNPSNLKIEKTFELPEKYVMDFFFMADTLKVPIGKIYTTIVEIDEKISTTTKVKMNKLDVQWVDSTVVNSSNFKPIYHSSVNQQREMVLIFGKKITGFYKDKATDSNTPILEEHSLSFFDSNFYPHLIKLLPLQNGFTTTISIFDYNPKSKVGVMNATIKNTKLIVMDFKGEQRKVWKVNTTNDISDNKSVTTFYIDKLTKKTLKQITETEQGQLVMERERLD</sequence>
<dbReference type="InterPro" id="IPR021457">
    <property type="entry name" value="DUF3108"/>
</dbReference>
<comment type="caution">
    <text evidence="1">The sequence shown here is derived from an EMBL/GenBank/DDBJ whole genome shotgun (WGS) entry which is preliminary data.</text>
</comment>